<gene>
    <name evidence="1" type="ORF">HDF14_002113</name>
</gene>
<evidence type="ECO:0000313" key="1">
    <source>
        <dbReference type="EMBL" id="MBB5328503.1"/>
    </source>
</evidence>
<accession>A0A9X0QDS8</accession>
<organism evidence="1 2">
    <name type="scientific">Tunturiibacter gelidiferens</name>
    <dbReference type="NCBI Taxonomy" id="3069689"/>
    <lineage>
        <taxon>Bacteria</taxon>
        <taxon>Pseudomonadati</taxon>
        <taxon>Acidobacteriota</taxon>
        <taxon>Terriglobia</taxon>
        <taxon>Terriglobales</taxon>
        <taxon>Acidobacteriaceae</taxon>
        <taxon>Tunturiibacter</taxon>
    </lineage>
</organism>
<keyword evidence="2" id="KW-1185">Reference proteome</keyword>
<dbReference type="RefSeq" id="WP_183976047.1">
    <property type="nucleotide sequence ID" value="NZ_JACHEB010000004.1"/>
</dbReference>
<reference evidence="1 2" key="1">
    <citation type="submission" date="2020-08" db="EMBL/GenBank/DDBJ databases">
        <title>Genomic Encyclopedia of Type Strains, Phase IV (KMG-V): Genome sequencing to study the core and pangenomes of soil and plant-associated prokaryotes.</title>
        <authorList>
            <person name="Whitman W."/>
        </authorList>
    </citation>
    <scope>NUCLEOTIDE SEQUENCE [LARGE SCALE GENOMIC DNA]</scope>
    <source>
        <strain evidence="1 2">X5P2</strain>
    </source>
</reference>
<comment type="caution">
    <text evidence="1">The sequence shown here is derived from an EMBL/GenBank/DDBJ whole genome shotgun (WGS) entry which is preliminary data.</text>
</comment>
<name>A0A9X0QDS8_9BACT</name>
<proteinExistence type="predicted"/>
<evidence type="ECO:0000313" key="2">
    <source>
        <dbReference type="Proteomes" id="UP000535182"/>
    </source>
</evidence>
<dbReference type="EMBL" id="JACHEB010000004">
    <property type="protein sequence ID" value="MBB5328503.1"/>
    <property type="molecule type" value="Genomic_DNA"/>
</dbReference>
<protein>
    <submittedName>
        <fullName evidence="1">Uncharacterized protein</fullName>
    </submittedName>
</protein>
<dbReference type="Proteomes" id="UP000535182">
    <property type="component" value="Unassembled WGS sequence"/>
</dbReference>
<dbReference type="AlphaFoldDB" id="A0A9X0QDS8"/>
<sequence>MNGGKGLFLLGVFGKDVSKTWCFGGENVVECVVTVVFWMVSFEARKM</sequence>